<evidence type="ECO:0000256" key="4">
    <source>
        <dbReference type="ARBA" id="ARBA00022525"/>
    </source>
</evidence>
<keyword evidence="5" id="KW-0165">Cleavage on pair of basic residues</keyword>
<evidence type="ECO:0000256" key="1">
    <source>
        <dbReference type="ARBA" id="ARBA00002800"/>
    </source>
</evidence>
<reference evidence="12" key="2">
    <citation type="submission" date="2014-03" db="EMBL/GenBank/DDBJ databases">
        <authorList>
            <person name="Genoscope - CEA"/>
        </authorList>
    </citation>
    <scope>NUCLEOTIDE SEQUENCE</scope>
</reference>
<dbReference type="GO" id="GO:0005183">
    <property type="term" value="F:gonadotropin hormone-releasing hormone activity"/>
    <property type="evidence" value="ECO:0007669"/>
    <property type="project" value="TreeGrafter"/>
</dbReference>
<evidence type="ECO:0000256" key="6">
    <source>
        <dbReference type="ARBA" id="ARBA00022702"/>
    </source>
</evidence>
<dbReference type="Pfam" id="PF00446">
    <property type="entry name" value="GnRH"/>
    <property type="match status" value="1"/>
</dbReference>
<evidence type="ECO:0000256" key="7">
    <source>
        <dbReference type="ARBA" id="ARBA00022729"/>
    </source>
</evidence>
<reference evidence="12" key="1">
    <citation type="journal article" date="2014" name="Nat. Commun.">
        <title>The rainbow trout genome provides novel insights into evolution after whole-genome duplication in vertebrates.</title>
        <authorList>
            <person name="Berthelot C."/>
            <person name="Brunet F."/>
            <person name="Chalopin D."/>
            <person name="Juanchich A."/>
            <person name="Bernard M."/>
            <person name="Noel B."/>
            <person name="Bento P."/>
            <person name="Da Silva C."/>
            <person name="Labadie K."/>
            <person name="Alberti A."/>
            <person name="Aury J.M."/>
            <person name="Louis A."/>
            <person name="Dehais P."/>
            <person name="Bardou P."/>
            <person name="Montfort J."/>
            <person name="Klopp C."/>
            <person name="Cabau C."/>
            <person name="Gaspin C."/>
            <person name="Thorgaard G.H."/>
            <person name="Boussaha M."/>
            <person name="Quillet E."/>
            <person name="Guyomard R."/>
            <person name="Galiana D."/>
            <person name="Bobe J."/>
            <person name="Volff J.N."/>
            <person name="Genet C."/>
            <person name="Wincker P."/>
            <person name="Jaillon O."/>
            <person name="Roest Crollius H."/>
            <person name="Guiguen Y."/>
        </authorList>
    </citation>
    <scope>NUCLEOTIDE SEQUENCE [LARGE SCALE GENOMIC DNA]</scope>
</reference>
<protein>
    <recommendedName>
        <fullName evidence="10">Progonadoliberin</fullName>
    </recommendedName>
    <component>
        <recommendedName>
            <fullName evidence="10">Gonadoliberin</fullName>
        </recommendedName>
        <alternativeName>
            <fullName evidence="10">Gonadotropin-releasing hormone</fullName>
            <shortName evidence="10">GnRH</shortName>
        </alternativeName>
        <alternativeName>
            <fullName evidence="10">Luliberin</fullName>
        </alternativeName>
        <alternativeName>
            <fullName evidence="10">Luteinizing hormone-releasing hormone</fullName>
            <shortName evidence="10">LH-RH</shortName>
        </alternativeName>
    </component>
    <component>
        <recommendedName>
            <fullName evidence="10">GnRH-associated peptide</fullName>
        </recommendedName>
        <alternativeName>
            <fullName evidence="10">GnRH-associated peptide</fullName>
        </alternativeName>
    </component>
</protein>
<sequence length="99" mass="11214">MDLSSKTFVQVVMLALIAQVTFSQHWSYGWLPGGKRSVGELEATIRATVFSRVHRQSLRSSLRMMDTGGVMALPEETGAHIPERLRPYDVMSKKRMPHK</sequence>
<gene>
    <name evidence="12" type="ORF">GSONMT00077431001</name>
</gene>
<comment type="subcellular location">
    <subcellularLocation>
        <location evidence="2 10">Secreted</location>
    </subcellularLocation>
</comment>
<evidence type="ECO:0000256" key="8">
    <source>
        <dbReference type="ARBA" id="ARBA00022815"/>
    </source>
</evidence>
<comment type="similarity">
    <text evidence="3 10">Belongs to the GnRH family.</text>
</comment>
<dbReference type="STRING" id="8022.A0A060VTU0"/>
<dbReference type="PANTHER" id="PTHR10522:SF6">
    <property type="entry name" value="PROGONADOLIBERIN-2"/>
    <property type="match status" value="1"/>
</dbReference>
<dbReference type="InterPro" id="IPR019792">
    <property type="entry name" value="Gonadoliberin"/>
</dbReference>
<feature type="chain" id="PRO_5001594310" description="Progonadoliberin" evidence="11">
    <location>
        <begin position="24"/>
        <end position="99"/>
    </location>
</feature>
<dbReference type="PROSITE" id="PS00473">
    <property type="entry name" value="GNRH"/>
    <property type="match status" value="1"/>
</dbReference>
<evidence type="ECO:0000256" key="10">
    <source>
        <dbReference type="RuleBase" id="RU000635"/>
    </source>
</evidence>
<dbReference type="EMBL" id="FR904300">
    <property type="protein sequence ID" value="CDQ58272.1"/>
    <property type="molecule type" value="Genomic_DNA"/>
</dbReference>
<evidence type="ECO:0000256" key="2">
    <source>
        <dbReference type="ARBA" id="ARBA00004613"/>
    </source>
</evidence>
<dbReference type="PaxDb" id="8022-A0A060VTU0"/>
<dbReference type="AlphaFoldDB" id="A0A060VTU0"/>
<dbReference type="PANTHER" id="PTHR10522">
    <property type="entry name" value="GONADOLIBERIN"/>
    <property type="match status" value="1"/>
</dbReference>
<keyword evidence="9" id="KW-0873">Pyrrolidone carboxylic acid</keyword>
<keyword evidence="6 10" id="KW-0372">Hormone</keyword>
<feature type="signal peptide" evidence="11">
    <location>
        <begin position="1"/>
        <end position="23"/>
    </location>
</feature>
<evidence type="ECO:0000256" key="11">
    <source>
        <dbReference type="SAM" id="SignalP"/>
    </source>
</evidence>
<dbReference type="GO" id="GO:0031530">
    <property type="term" value="F:gonadotropin-releasing hormone receptor binding"/>
    <property type="evidence" value="ECO:0007669"/>
    <property type="project" value="TreeGrafter"/>
</dbReference>
<accession>A0A060VTU0</accession>
<comment type="function">
    <text evidence="1 10">Stimulates the secretion of gonadotropins.</text>
</comment>
<keyword evidence="7 11" id="KW-0732">Signal</keyword>
<keyword evidence="8 10" id="KW-0027">Amidation</keyword>
<evidence type="ECO:0000256" key="5">
    <source>
        <dbReference type="ARBA" id="ARBA00022685"/>
    </source>
</evidence>
<dbReference type="Proteomes" id="UP000193380">
    <property type="component" value="Unassembled WGS sequence"/>
</dbReference>
<evidence type="ECO:0000313" key="13">
    <source>
        <dbReference type="Proteomes" id="UP000193380"/>
    </source>
</evidence>
<evidence type="ECO:0000256" key="9">
    <source>
        <dbReference type="ARBA" id="ARBA00023283"/>
    </source>
</evidence>
<name>A0A060VTU0_ONCMY</name>
<evidence type="ECO:0000313" key="12">
    <source>
        <dbReference type="EMBL" id="CDQ58272.1"/>
    </source>
</evidence>
<dbReference type="GO" id="GO:0005615">
    <property type="term" value="C:extracellular space"/>
    <property type="evidence" value="ECO:0007669"/>
    <property type="project" value="TreeGrafter"/>
</dbReference>
<dbReference type="InterPro" id="IPR002012">
    <property type="entry name" value="GnRH"/>
</dbReference>
<keyword evidence="4" id="KW-0964">Secreted</keyword>
<evidence type="ECO:0000256" key="3">
    <source>
        <dbReference type="ARBA" id="ARBA00010968"/>
    </source>
</evidence>
<proteinExistence type="inferred from homology"/>
<organism evidence="12 13">
    <name type="scientific">Oncorhynchus mykiss</name>
    <name type="common">Rainbow trout</name>
    <name type="synonym">Salmo gairdneri</name>
    <dbReference type="NCBI Taxonomy" id="8022"/>
    <lineage>
        <taxon>Eukaryota</taxon>
        <taxon>Metazoa</taxon>
        <taxon>Chordata</taxon>
        <taxon>Craniata</taxon>
        <taxon>Vertebrata</taxon>
        <taxon>Euteleostomi</taxon>
        <taxon>Actinopterygii</taxon>
        <taxon>Neopterygii</taxon>
        <taxon>Teleostei</taxon>
        <taxon>Protacanthopterygii</taxon>
        <taxon>Salmoniformes</taxon>
        <taxon>Salmonidae</taxon>
        <taxon>Salmoninae</taxon>
        <taxon>Oncorhynchus</taxon>
    </lineage>
</organism>